<dbReference type="GO" id="GO:0016887">
    <property type="term" value="F:ATP hydrolysis activity"/>
    <property type="evidence" value="ECO:0007669"/>
    <property type="project" value="InterPro"/>
</dbReference>
<keyword evidence="2" id="KW-0813">Transport</keyword>
<accession>A0A0A2E9S8</accession>
<evidence type="ECO:0000313" key="7">
    <source>
        <dbReference type="Proteomes" id="UP000030103"/>
    </source>
</evidence>
<dbReference type="PROSITE" id="PS50893">
    <property type="entry name" value="ABC_TRANSPORTER_2"/>
    <property type="match status" value="1"/>
</dbReference>
<dbReference type="InterPro" id="IPR017871">
    <property type="entry name" value="ABC_transporter-like_CS"/>
</dbReference>
<comment type="caution">
    <text evidence="6">The sequence shown here is derived from an EMBL/GenBank/DDBJ whole genome shotgun (WGS) entry which is preliminary data.</text>
</comment>
<evidence type="ECO:0000259" key="5">
    <source>
        <dbReference type="PROSITE" id="PS50893"/>
    </source>
</evidence>
<dbReference type="STRING" id="28115.HQ47_01525"/>
<feature type="domain" description="ABC transporter" evidence="5">
    <location>
        <begin position="8"/>
        <end position="209"/>
    </location>
</feature>
<evidence type="ECO:0000256" key="4">
    <source>
        <dbReference type="ARBA" id="ARBA00022840"/>
    </source>
</evidence>
<evidence type="ECO:0000256" key="3">
    <source>
        <dbReference type="ARBA" id="ARBA00022741"/>
    </source>
</evidence>
<dbReference type="PANTHER" id="PTHR42734">
    <property type="entry name" value="METAL TRANSPORT SYSTEM ATP-BINDING PROTEIN TM_0124-RELATED"/>
    <property type="match status" value="1"/>
</dbReference>
<proteinExistence type="inferred from homology"/>
<dbReference type="InterPro" id="IPR003439">
    <property type="entry name" value="ABC_transporter-like_ATP-bd"/>
</dbReference>
<protein>
    <submittedName>
        <fullName evidence="6">ABC transporter ATP-binding protein</fullName>
    </submittedName>
</protein>
<organism evidence="6 7">
    <name type="scientific">Porphyromonas macacae</name>
    <dbReference type="NCBI Taxonomy" id="28115"/>
    <lineage>
        <taxon>Bacteria</taxon>
        <taxon>Pseudomonadati</taxon>
        <taxon>Bacteroidota</taxon>
        <taxon>Bacteroidia</taxon>
        <taxon>Bacteroidales</taxon>
        <taxon>Porphyromonadaceae</taxon>
        <taxon>Porphyromonas</taxon>
    </lineage>
</organism>
<keyword evidence="3" id="KW-0547">Nucleotide-binding</keyword>
<dbReference type="InterPro" id="IPR027417">
    <property type="entry name" value="P-loop_NTPase"/>
</dbReference>
<dbReference type="SUPFAM" id="SSF52540">
    <property type="entry name" value="P-loop containing nucleoside triphosphate hydrolases"/>
    <property type="match status" value="1"/>
</dbReference>
<dbReference type="Pfam" id="PF00005">
    <property type="entry name" value="ABC_tran"/>
    <property type="match status" value="1"/>
</dbReference>
<gene>
    <name evidence="6" type="ORF">HQ47_01525</name>
</gene>
<dbReference type="SMART" id="SM00382">
    <property type="entry name" value="AAA"/>
    <property type="match status" value="1"/>
</dbReference>
<dbReference type="InterPro" id="IPR050153">
    <property type="entry name" value="Metal_Ion_Import_ABC"/>
</dbReference>
<evidence type="ECO:0000256" key="2">
    <source>
        <dbReference type="ARBA" id="ARBA00022448"/>
    </source>
</evidence>
<keyword evidence="4 6" id="KW-0067">ATP-binding</keyword>
<dbReference type="EMBL" id="JRFA01000004">
    <property type="protein sequence ID" value="KGN75646.1"/>
    <property type="molecule type" value="Genomic_DNA"/>
</dbReference>
<dbReference type="GO" id="GO:0005524">
    <property type="term" value="F:ATP binding"/>
    <property type="evidence" value="ECO:0007669"/>
    <property type="project" value="UniProtKB-KW"/>
</dbReference>
<dbReference type="AlphaFoldDB" id="A0A0A2E9S8"/>
<sequence>MNLPHPILKLNEAFLGYGKQIVLGPVNLTVQRGEHILITGPNGGGKSTFLKTVLELIPLCGGSLQYFDCGGKPTDSLSTGYLPQINTQDRSFPISLSEVIDSGLTKGNRKERKARVEELLDLIEMRALADRAIGKLSGGQLQRALLARALAASPELLVLDEPMSYLDQKSRVLFQQLLHKLAPEGTTILLVTHDYPQETNLFNWRNIAIGE</sequence>
<dbReference type="Proteomes" id="UP000030103">
    <property type="component" value="Unassembled WGS sequence"/>
</dbReference>
<dbReference type="OrthoDB" id="9806726at2"/>
<evidence type="ECO:0000256" key="1">
    <source>
        <dbReference type="ARBA" id="ARBA00005417"/>
    </source>
</evidence>
<dbReference type="InterPro" id="IPR003593">
    <property type="entry name" value="AAA+_ATPase"/>
</dbReference>
<dbReference type="PANTHER" id="PTHR42734:SF17">
    <property type="entry name" value="METAL TRANSPORT SYSTEM ATP-BINDING PROTEIN TM_0124-RELATED"/>
    <property type="match status" value="1"/>
</dbReference>
<dbReference type="PROSITE" id="PS00211">
    <property type="entry name" value="ABC_TRANSPORTER_1"/>
    <property type="match status" value="1"/>
</dbReference>
<dbReference type="Gene3D" id="3.40.50.300">
    <property type="entry name" value="P-loop containing nucleotide triphosphate hydrolases"/>
    <property type="match status" value="1"/>
</dbReference>
<keyword evidence="7" id="KW-1185">Reference proteome</keyword>
<comment type="similarity">
    <text evidence="1">Belongs to the ABC transporter superfamily.</text>
</comment>
<dbReference type="eggNOG" id="COG1121">
    <property type="taxonomic scope" value="Bacteria"/>
</dbReference>
<reference evidence="6 7" key="1">
    <citation type="submission" date="2014-09" db="EMBL/GenBank/DDBJ databases">
        <title>Draft Genome Sequence of Porphyromonas macacae COT-192_OH2859.</title>
        <authorList>
            <person name="Wallis C."/>
            <person name="Deusch O."/>
            <person name="O'Flynn C."/>
            <person name="Davis I."/>
            <person name="Horsfall A."/>
            <person name="Kirkwood N."/>
            <person name="Harris S."/>
            <person name="Eisen J.A."/>
            <person name="Coil D.A."/>
            <person name="Darling A.E."/>
            <person name="Jospin G."/>
            <person name="Alexiev A."/>
        </authorList>
    </citation>
    <scope>NUCLEOTIDE SEQUENCE [LARGE SCALE GENOMIC DNA]</scope>
    <source>
        <strain evidence="7">COT-192 OH2859</strain>
    </source>
</reference>
<name>A0A0A2E9S8_9PORP</name>
<evidence type="ECO:0000313" key="6">
    <source>
        <dbReference type="EMBL" id="KGN75646.1"/>
    </source>
</evidence>